<dbReference type="PANTHER" id="PTHR28036:SF1">
    <property type="entry name" value="DASH COMPLEX SUBUNIT DAD2"/>
    <property type="match status" value="1"/>
</dbReference>
<keyword evidence="16" id="KW-0137">Centromere</keyword>
<keyword evidence="6" id="KW-0158">Chromosome</keyword>
<feature type="region of interest" description="Disordered" evidence="18">
    <location>
        <begin position="80"/>
        <end position="133"/>
    </location>
</feature>
<organism evidence="19 20">
    <name type="scientific">Saccharomyces pastorianus</name>
    <name type="common">Lager yeast</name>
    <name type="synonym">Saccharomyces cerevisiae x Saccharomyces eubayanus</name>
    <dbReference type="NCBI Taxonomy" id="27292"/>
    <lineage>
        <taxon>Eukaryota</taxon>
        <taxon>Fungi</taxon>
        <taxon>Dikarya</taxon>
        <taxon>Ascomycota</taxon>
        <taxon>Saccharomycotina</taxon>
        <taxon>Saccharomycetes</taxon>
        <taxon>Saccharomycetales</taxon>
        <taxon>Saccharomycetaceae</taxon>
        <taxon>Saccharomyces</taxon>
    </lineage>
</organism>
<dbReference type="GO" id="GO:0005874">
    <property type="term" value="C:microtubule"/>
    <property type="evidence" value="ECO:0007669"/>
    <property type="project" value="UniProtKB-KW"/>
</dbReference>
<keyword evidence="12" id="KW-0995">Kinetochore</keyword>
<comment type="subcellular location">
    <subcellularLocation>
        <location evidence="3">Chromosome</location>
        <location evidence="3">Centromere</location>
        <location evidence="3">Kinetochore</location>
    </subcellularLocation>
    <subcellularLocation>
        <location evidence="2">Cytoplasm</location>
        <location evidence="2">Cytoskeleton</location>
        <location evidence="2">Spindle</location>
    </subcellularLocation>
    <subcellularLocation>
        <location evidence="1">Nucleus</location>
    </subcellularLocation>
</comment>
<keyword evidence="20" id="KW-1185">Reference proteome</keyword>
<evidence type="ECO:0000256" key="16">
    <source>
        <dbReference type="ARBA" id="ARBA00023328"/>
    </source>
</evidence>
<sequence>MDSIDEQIAIKRKELQSLQKITSLTDGLKIQLTELNEQIKEMGMNADSVAQLMNNWDSIINNISQASLGLLQYAEGDYEIGPWKDSKKNESEQSNETGLEAQENDKNDEDNDEDEDLVPLPETMVRIRVDGNE</sequence>
<keyword evidence="11" id="KW-0159">Chromosome partition</keyword>
<evidence type="ECO:0000256" key="18">
    <source>
        <dbReference type="SAM" id="MobiDB-lite"/>
    </source>
</evidence>
<evidence type="ECO:0000256" key="17">
    <source>
        <dbReference type="ARBA" id="ARBA00030568"/>
    </source>
</evidence>
<evidence type="ECO:0000256" key="14">
    <source>
        <dbReference type="ARBA" id="ARBA00023242"/>
    </source>
</evidence>
<dbReference type="GO" id="GO:1990023">
    <property type="term" value="C:mitotic spindle midzone"/>
    <property type="evidence" value="ECO:0007669"/>
    <property type="project" value="TreeGrafter"/>
</dbReference>
<evidence type="ECO:0000256" key="4">
    <source>
        <dbReference type="ARBA" id="ARBA00005501"/>
    </source>
</evidence>
<evidence type="ECO:0000256" key="12">
    <source>
        <dbReference type="ARBA" id="ARBA00022838"/>
    </source>
</evidence>
<evidence type="ECO:0000256" key="15">
    <source>
        <dbReference type="ARBA" id="ARBA00023306"/>
    </source>
</evidence>
<dbReference type="OrthoDB" id="3230169at2759"/>
<evidence type="ECO:0000313" key="19">
    <source>
        <dbReference type="EMBL" id="QID80901.1"/>
    </source>
</evidence>
<dbReference type="GO" id="GO:0000278">
    <property type="term" value="P:mitotic cell cycle"/>
    <property type="evidence" value="ECO:0007669"/>
    <property type="project" value="InterPro"/>
</dbReference>
<dbReference type="PANTHER" id="PTHR28036">
    <property type="entry name" value="DASH COMPLEX SUBUNIT DAD2"/>
    <property type="match status" value="1"/>
</dbReference>
<keyword evidence="10" id="KW-0498">Mitosis</keyword>
<evidence type="ECO:0000256" key="11">
    <source>
        <dbReference type="ARBA" id="ARBA00022829"/>
    </source>
</evidence>
<evidence type="ECO:0000256" key="7">
    <source>
        <dbReference type="ARBA" id="ARBA00022490"/>
    </source>
</evidence>
<evidence type="ECO:0000256" key="8">
    <source>
        <dbReference type="ARBA" id="ARBA00022618"/>
    </source>
</evidence>
<dbReference type="GO" id="GO:0042729">
    <property type="term" value="C:DASH complex"/>
    <property type="evidence" value="ECO:0007669"/>
    <property type="project" value="InterPro"/>
</dbReference>
<evidence type="ECO:0000313" key="20">
    <source>
        <dbReference type="Proteomes" id="UP000501346"/>
    </source>
</evidence>
<feature type="compositionally biased region" description="Acidic residues" evidence="18">
    <location>
        <begin position="106"/>
        <end position="117"/>
    </location>
</feature>
<comment type="similarity">
    <text evidence="4">Belongs to the DASH complex DAD2 family.</text>
</comment>
<evidence type="ECO:0000256" key="2">
    <source>
        <dbReference type="ARBA" id="ARBA00004186"/>
    </source>
</evidence>
<protein>
    <recommendedName>
        <fullName evidence="5">DASH complex subunit DAD2</fullName>
    </recommendedName>
    <alternativeName>
        <fullName evidence="17">Outer kinetochore protein DAD2</fullName>
    </alternativeName>
</protein>
<evidence type="ECO:0000256" key="1">
    <source>
        <dbReference type="ARBA" id="ARBA00004123"/>
    </source>
</evidence>
<keyword evidence="7" id="KW-0963">Cytoplasm</keyword>
<dbReference type="GO" id="GO:0051301">
    <property type="term" value="P:cell division"/>
    <property type="evidence" value="ECO:0007669"/>
    <property type="project" value="UniProtKB-KW"/>
</dbReference>
<dbReference type="EMBL" id="CP048992">
    <property type="protein sequence ID" value="QID80901.1"/>
    <property type="molecule type" value="Genomic_DNA"/>
</dbReference>
<dbReference type="Proteomes" id="UP000501346">
    <property type="component" value="Chromosome ScXI"/>
</dbReference>
<dbReference type="GO" id="GO:0044732">
    <property type="term" value="C:mitotic spindle pole body"/>
    <property type="evidence" value="ECO:0007669"/>
    <property type="project" value="TreeGrafter"/>
</dbReference>
<evidence type="ECO:0000256" key="10">
    <source>
        <dbReference type="ARBA" id="ARBA00022776"/>
    </source>
</evidence>
<keyword evidence="8" id="KW-0132">Cell division</keyword>
<keyword evidence="13" id="KW-0206">Cytoskeleton</keyword>
<name>A0A6C1DVV8_SACPS</name>
<proteinExistence type="inferred from homology"/>
<keyword evidence="15" id="KW-0131">Cell cycle</keyword>
<reference evidence="19 20" key="1">
    <citation type="journal article" date="2019" name="BMC Genomics">
        <title>Chromosome level assembly and comparative genome analysis confirm lager-brewing yeasts originated from a single hybridization.</title>
        <authorList>
            <person name="Salazar A.N."/>
            <person name="Gorter de Vries A.R."/>
            <person name="van den Broek M."/>
            <person name="Brouwers N."/>
            <person name="de la Torre Cortes P."/>
            <person name="Kuijpers N.G.A."/>
            <person name="Daran J.G."/>
            <person name="Abeel T."/>
        </authorList>
    </citation>
    <scope>NUCLEOTIDE SEQUENCE [LARGE SCALE GENOMIC DNA]</scope>
    <source>
        <strain evidence="19 20">CBS 1483</strain>
    </source>
</reference>
<dbReference type="AlphaFoldDB" id="A0A6C1DVV8"/>
<evidence type="ECO:0000256" key="13">
    <source>
        <dbReference type="ARBA" id="ARBA00023212"/>
    </source>
</evidence>
<keyword evidence="14" id="KW-0539">Nucleus</keyword>
<dbReference type="Pfam" id="PF08654">
    <property type="entry name" value="DASH_Dad2"/>
    <property type="match status" value="1"/>
</dbReference>
<keyword evidence="9" id="KW-0493">Microtubule</keyword>
<evidence type="ECO:0000256" key="3">
    <source>
        <dbReference type="ARBA" id="ARBA00004629"/>
    </source>
</evidence>
<gene>
    <name evidence="19" type="primary">DAD2_1</name>
    <name evidence="19" type="ORF">GRS66_003256</name>
</gene>
<feature type="compositionally biased region" description="Basic and acidic residues" evidence="18">
    <location>
        <begin position="82"/>
        <end position="91"/>
    </location>
</feature>
<accession>A0A6C1DVV8</accession>
<evidence type="ECO:0000256" key="6">
    <source>
        <dbReference type="ARBA" id="ARBA00022454"/>
    </source>
</evidence>
<evidence type="ECO:0000256" key="5">
    <source>
        <dbReference type="ARBA" id="ARBA00020260"/>
    </source>
</evidence>
<dbReference type="GO" id="GO:0008608">
    <property type="term" value="P:attachment of spindle microtubules to kinetochore"/>
    <property type="evidence" value="ECO:0007669"/>
    <property type="project" value="TreeGrafter"/>
</dbReference>
<dbReference type="InterPro" id="IPR013963">
    <property type="entry name" value="DASH_Dad2"/>
</dbReference>
<evidence type="ECO:0000256" key="9">
    <source>
        <dbReference type="ARBA" id="ARBA00022701"/>
    </source>
</evidence>